<dbReference type="STRING" id="1499967.U27_00737"/>
<protein>
    <recommendedName>
        <fullName evidence="4">Universal stress protein</fullName>
    </recommendedName>
</protein>
<dbReference type="SUPFAM" id="SSF110849">
    <property type="entry name" value="ParB/Sulfiredoxin"/>
    <property type="match status" value="1"/>
</dbReference>
<dbReference type="CDD" id="cd00293">
    <property type="entry name" value="USP-like"/>
    <property type="match status" value="1"/>
</dbReference>
<proteinExistence type="inferred from homology"/>
<sequence length="842" mass="98110">MSNLQYYSALQDFRRARRQAQLEQILAFLKGASSSLLSYEEVSTKLKAAKTRKRELREIPIDAIVGSVNRYQDFTRNFLPKQESDQERWAAIDVLVTGAEGGLPPIEVYQVGEVYFVSDGNHRVSVARQLGANLIEAYVTRVETKAPLTPDMQPDELILTAEYADFLATTRLDQLRSLREDFQVTAPGKYQCLIEQIDIHRYFMELDQQREIPYQEAVVHWYDDIYLPLVQIIEEQGILRDFPQRTATDLYLWVSEHRPLARHLGILYDEAYITEIWEKIPPSPQKDTDRLIIETEYHDFLDRTQIKRFFPDADLRVTVPGQYRILEDHINVHRYFMGLEQKRDISYQEAVIHWYDTVYLPLVRLIQNQHIQEEFSEKTLTDVYLWISEHRTISRHIDASHTDIYVTESWTNVKSFPYVHLDELIIKVEYVDFLAYTHLLELRPKADLTVSAPGQYRILEEHIDVHRYFMGLDQKREIAYHEAVTDWYDQIYLPVLKVIVEQHLLRDFPDLTATDLYLWISEHRDSLEKHLNEPVSIETAAADLVHRFGSRKSAPIFSRLGQKLRNVVNAGTQETVRAAILRQKVETAERRQEHLFTNLLVPINGKPDGWLMVDQALKIAQREEAGLVGLYVVSSEHLRYKETVLNLQHQFEQRCRDADIEGELFIETGDIAQKICEYAHQADLVLLHLLYTSDSPKTPRLHGEFRGISRRCSRSIFALPDEAVEFDRALLTYDGSQKANEALFVSAYLAGCWGVSLVVLTENVDAHTRSFVKSYLKRRNVEALFVQQRGKLLDTLPKVMQEHQIDFMIIGGYGERPVREFLFGRPVDQVLEHLQRPILICR</sequence>
<dbReference type="PRINTS" id="PR01438">
    <property type="entry name" value="UNVRSLSTRESS"/>
</dbReference>
<reference evidence="2" key="1">
    <citation type="journal article" date="2015" name="PeerJ">
        <title>First genomic representation of candidate bacterial phylum KSB3 points to enhanced environmental sensing as a trigger of wastewater bulking.</title>
        <authorList>
            <person name="Sekiguchi Y."/>
            <person name="Ohashi A."/>
            <person name="Parks D.H."/>
            <person name="Yamauchi T."/>
            <person name="Tyson G.W."/>
            <person name="Hugenholtz P."/>
        </authorList>
    </citation>
    <scope>NUCLEOTIDE SEQUENCE [LARGE SCALE GENOMIC DNA]</scope>
</reference>
<name>A0A081C8D4_VECG1</name>
<dbReference type="EMBL" id="DF820475">
    <property type="protein sequence ID" value="GAK60839.1"/>
    <property type="molecule type" value="Genomic_DNA"/>
</dbReference>
<evidence type="ECO:0008006" key="4">
    <source>
        <dbReference type="Google" id="ProtNLM"/>
    </source>
</evidence>
<dbReference type="Proteomes" id="UP000030661">
    <property type="component" value="Unassembled WGS sequence"/>
</dbReference>
<comment type="similarity">
    <text evidence="1">Belongs to the universal stress protein A family.</text>
</comment>
<dbReference type="InterPro" id="IPR006015">
    <property type="entry name" value="Universal_stress_UspA"/>
</dbReference>
<dbReference type="Gene3D" id="3.40.50.12370">
    <property type="match status" value="1"/>
</dbReference>
<evidence type="ECO:0000313" key="2">
    <source>
        <dbReference type="EMBL" id="GAK60839.1"/>
    </source>
</evidence>
<keyword evidence="3" id="KW-1185">Reference proteome</keyword>
<dbReference type="PANTHER" id="PTHR46268">
    <property type="entry name" value="STRESS RESPONSE PROTEIN NHAX"/>
    <property type="match status" value="1"/>
</dbReference>
<dbReference type="InterPro" id="IPR036086">
    <property type="entry name" value="ParB/Sulfiredoxin_sf"/>
</dbReference>
<evidence type="ECO:0000256" key="1">
    <source>
        <dbReference type="ARBA" id="ARBA00008791"/>
    </source>
</evidence>
<accession>A0A081C8D4</accession>
<evidence type="ECO:0000313" key="3">
    <source>
        <dbReference type="Proteomes" id="UP000030661"/>
    </source>
</evidence>
<dbReference type="SUPFAM" id="SSF52402">
    <property type="entry name" value="Adenine nucleotide alpha hydrolases-like"/>
    <property type="match status" value="2"/>
</dbReference>
<dbReference type="PANTHER" id="PTHR46268:SF6">
    <property type="entry name" value="UNIVERSAL STRESS PROTEIN UP12"/>
    <property type="match status" value="1"/>
</dbReference>
<dbReference type="AlphaFoldDB" id="A0A081C8D4"/>
<organism evidence="2">
    <name type="scientific">Vecturithrix granuli</name>
    <dbReference type="NCBI Taxonomy" id="1499967"/>
    <lineage>
        <taxon>Bacteria</taxon>
        <taxon>Candidatus Moduliflexota</taxon>
        <taxon>Candidatus Vecturitrichia</taxon>
        <taxon>Candidatus Vecturitrichales</taxon>
        <taxon>Candidatus Vecturitrichaceae</taxon>
        <taxon>Candidatus Vecturithrix</taxon>
    </lineage>
</organism>
<dbReference type="HOGENOM" id="CLU_388661_0_0_0"/>
<gene>
    <name evidence="2" type="ORF">U27_00737</name>
</gene>
<dbReference type="eggNOG" id="COG0589">
    <property type="taxonomic scope" value="Bacteria"/>
</dbReference>